<dbReference type="KEGG" id="clup:CLUP02_16699"/>
<organism evidence="1 2">
    <name type="scientific">Colletotrichum lupini</name>
    <dbReference type="NCBI Taxonomy" id="145971"/>
    <lineage>
        <taxon>Eukaryota</taxon>
        <taxon>Fungi</taxon>
        <taxon>Dikarya</taxon>
        <taxon>Ascomycota</taxon>
        <taxon>Pezizomycotina</taxon>
        <taxon>Sordariomycetes</taxon>
        <taxon>Hypocreomycetidae</taxon>
        <taxon>Glomerellales</taxon>
        <taxon>Glomerellaceae</taxon>
        <taxon>Colletotrichum</taxon>
        <taxon>Colletotrichum acutatum species complex</taxon>
    </lineage>
</organism>
<evidence type="ECO:0000313" key="2">
    <source>
        <dbReference type="Proteomes" id="UP000830671"/>
    </source>
</evidence>
<name>A0A9Q8T987_9PEZI</name>
<dbReference type="AlphaFoldDB" id="A0A9Q8T987"/>
<reference evidence="1" key="1">
    <citation type="journal article" date="2021" name="Mol. Plant Microbe Interact.">
        <title>Complete Genome Sequence of the Plant-Pathogenic Fungus Colletotrichum lupini.</title>
        <authorList>
            <person name="Baroncelli R."/>
            <person name="Pensec F."/>
            <person name="Da Lio D."/>
            <person name="Boufleur T."/>
            <person name="Vicente I."/>
            <person name="Sarrocco S."/>
            <person name="Picot A."/>
            <person name="Baraldi E."/>
            <person name="Sukno S."/>
            <person name="Thon M."/>
            <person name="Le Floch G."/>
        </authorList>
    </citation>
    <scope>NUCLEOTIDE SEQUENCE</scope>
    <source>
        <strain evidence="1">IMI 504893</strain>
    </source>
</reference>
<keyword evidence="2" id="KW-1185">Reference proteome</keyword>
<evidence type="ECO:0000313" key="1">
    <source>
        <dbReference type="EMBL" id="UQC91165.1"/>
    </source>
</evidence>
<dbReference type="EMBL" id="CP019481">
    <property type="protein sequence ID" value="UQC91165.1"/>
    <property type="molecule type" value="Genomic_DNA"/>
</dbReference>
<dbReference type="RefSeq" id="XP_049152764.1">
    <property type="nucleotide sequence ID" value="XM_049295617.1"/>
</dbReference>
<dbReference type="GeneID" id="73350627"/>
<gene>
    <name evidence="1" type="ORF">CLUP02_16699</name>
</gene>
<protein>
    <submittedName>
        <fullName evidence="1">Uncharacterized protein</fullName>
    </submittedName>
</protein>
<accession>A0A9Q8T987</accession>
<sequence length="222" mass="24338">MDFLKFWLKGKDVHTVKTGFVDYHSMWKMQCVLHSPNDLKKGRSLTPANLILLHLPQAVDNSGGSKKHSIMLAAPIIPEDPEDRRQGLDSAKPFVFVMLVSQLLKNISSRPPESLESLSTKSGCAFIAVYTLDPCKPRSFNKASLSKTSFDAECFFRTGAIATPPGNSTTPNGAPGYPISASIHLPKRNESEGVQSAWLSKSNLRDSLAHLFKQPDADLSIT</sequence>
<proteinExistence type="predicted"/>
<dbReference type="Proteomes" id="UP000830671">
    <property type="component" value="Chromosome 9"/>
</dbReference>